<keyword evidence="1" id="KW-1133">Transmembrane helix</keyword>
<dbReference type="KEGG" id="copr:Cop2CBH44_20380"/>
<dbReference type="Proteomes" id="UP000594042">
    <property type="component" value="Chromosome"/>
</dbReference>
<keyword evidence="3" id="KW-1185">Reference proteome</keyword>
<gene>
    <name evidence="2" type="ORF">Cop2CBH44_20380</name>
</gene>
<keyword evidence="1" id="KW-0812">Transmembrane</keyword>
<evidence type="ECO:0000256" key="1">
    <source>
        <dbReference type="SAM" id="Phobius"/>
    </source>
</evidence>
<accession>A0A7G1HVA0</accession>
<reference evidence="3" key="1">
    <citation type="submission" date="2020-07" db="EMBL/GenBank/DDBJ databases">
        <title>Complete genome sequencing of Coprobacter sp. strain 2CBH44.</title>
        <authorList>
            <person name="Sakamoto M."/>
            <person name="Murakami T."/>
            <person name="Mori H."/>
        </authorList>
    </citation>
    <scope>NUCLEOTIDE SEQUENCE [LARGE SCALE GENOMIC DNA]</scope>
    <source>
        <strain evidence="3">2CBH44</strain>
    </source>
</reference>
<dbReference type="EMBL" id="AP023322">
    <property type="protein sequence ID" value="BCI63685.1"/>
    <property type="molecule type" value="Genomic_DNA"/>
</dbReference>
<evidence type="ECO:0000313" key="2">
    <source>
        <dbReference type="EMBL" id="BCI63685.1"/>
    </source>
</evidence>
<proteinExistence type="predicted"/>
<organism evidence="2 3">
    <name type="scientific">Coprobacter secundus subsp. similis</name>
    <dbReference type="NCBI Taxonomy" id="2751153"/>
    <lineage>
        <taxon>Bacteria</taxon>
        <taxon>Pseudomonadati</taxon>
        <taxon>Bacteroidota</taxon>
        <taxon>Bacteroidia</taxon>
        <taxon>Bacteroidales</taxon>
        <taxon>Barnesiellaceae</taxon>
        <taxon>Coprobacter</taxon>
    </lineage>
</organism>
<dbReference type="AlphaFoldDB" id="A0A7G1HVA0"/>
<feature type="transmembrane region" description="Helical" evidence="1">
    <location>
        <begin position="72"/>
        <end position="93"/>
    </location>
</feature>
<keyword evidence="1" id="KW-0472">Membrane</keyword>
<sequence length="138" mass="15884">MKKARIRRHDFFHMIAMIHKTAYILAYDMLRKKGVHDWVERRAVGIIGLPYLSLILVALLTLKDEPSTGHKIVTGILIGWAVVAAWCTSGFQFKPSDWRMEVREELDLRYLYWKKAIAVYYAVVIAVAVAAGFVMPYI</sequence>
<name>A0A7G1HVA0_9BACT</name>
<evidence type="ECO:0000313" key="3">
    <source>
        <dbReference type="Proteomes" id="UP000594042"/>
    </source>
</evidence>
<dbReference type="RefSeq" id="WP_032558168.1">
    <property type="nucleotide sequence ID" value="NZ_AP023322.1"/>
</dbReference>
<protein>
    <submittedName>
        <fullName evidence="2">Uncharacterized protein</fullName>
    </submittedName>
</protein>
<feature type="transmembrane region" description="Helical" evidence="1">
    <location>
        <begin position="117"/>
        <end position="137"/>
    </location>
</feature>
<feature type="transmembrane region" description="Helical" evidence="1">
    <location>
        <begin position="42"/>
        <end position="60"/>
    </location>
</feature>